<proteinExistence type="predicted"/>
<gene>
    <name evidence="1" type="ORF">DYY88_16755</name>
</gene>
<dbReference type="Proteomes" id="UP000292459">
    <property type="component" value="Unassembled WGS sequence"/>
</dbReference>
<protein>
    <submittedName>
        <fullName evidence="1">Uncharacterized protein</fullName>
    </submittedName>
</protein>
<dbReference type="AlphaFoldDB" id="A0A4V2E277"/>
<accession>A0A4V2E277</accession>
<sequence>MFTTCQKPSQLLDQIRVDCGRGWTRLKFTKDLQLRQQALTDKRSQAPLNQAELAELDAIHELKAICNFFNQQMVYQQHSSVRC</sequence>
<organism evidence="1 2">
    <name type="scientific">Leptolyngbya iicbica LK</name>
    <dbReference type="NCBI Taxonomy" id="2294035"/>
    <lineage>
        <taxon>Bacteria</taxon>
        <taxon>Bacillati</taxon>
        <taxon>Cyanobacteriota</taxon>
        <taxon>Cyanophyceae</taxon>
        <taxon>Leptolyngbyales</taxon>
        <taxon>Leptolyngbyaceae</taxon>
        <taxon>Leptolyngbya group</taxon>
        <taxon>Leptolyngbya</taxon>
        <taxon>Leptolyngbya iicbica</taxon>
    </lineage>
</organism>
<reference evidence="1 2" key="1">
    <citation type="submission" date="2018-11" db="EMBL/GenBank/DDBJ databases">
        <title>Whole genome sequencing of an environmental sample.</title>
        <authorList>
            <person name="Sarangi A.N."/>
            <person name="Singh D."/>
            <person name="Tripathy S."/>
        </authorList>
    </citation>
    <scope>NUCLEOTIDE SEQUENCE [LARGE SCALE GENOMIC DNA]</scope>
    <source>
        <strain evidence="1 2">Lakshadweep</strain>
    </source>
</reference>
<evidence type="ECO:0000313" key="2">
    <source>
        <dbReference type="Proteomes" id="UP000292459"/>
    </source>
</evidence>
<dbReference type="EMBL" id="QVFV01000004">
    <property type="protein sequence ID" value="RZM77292.1"/>
    <property type="molecule type" value="Genomic_DNA"/>
</dbReference>
<dbReference type="RefSeq" id="WP_130199490.1">
    <property type="nucleotide sequence ID" value="NZ_QVFV01000004.1"/>
</dbReference>
<name>A0A4V2E277_9CYAN</name>
<evidence type="ECO:0000313" key="1">
    <source>
        <dbReference type="EMBL" id="RZM77292.1"/>
    </source>
</evidence>
<comment type="caution">
    <text evidence="1">The sequence shown here is derived from an EMBL/GenBank/DDBJ whole genome shotgun (WGS) entry which is preliminary data.</text>
</comment>
<keyword evidence="2" id="KW-1185">Reference proteome</keyword>